<feature type="non-terminal residue" evidence="1">
    <location>
        <position position="521"/>
    </location>
</feature>
<proteinExistence type="predicted"/>
<feature type="non-terminal residue" evidence="1">
    <location>
        <position position="1"/>
    </location>
</feature>
<gene>
    <name evidence="1" type="ORF">PMAYCL1PPCAC_03804</name>
</gene>
<dbReference type="EMBL" id="BTRK01000001">
    <property type="protein sequence ID" value="GMR33609.1"/>
    <property type="molecule type" value="Genomic_DNA"/>
</dbReference>
<evidence type="ECO:0000313" key="2">
    <source>
        <dbReference type="Proteomes" id="UP001328107"/>
    </source>
</evidence>
<dbReference type="Proteomes" id="UP001328107">
    <property type="component" value="Unassembled WGS sequence"/>
</dbReference>
<name>A0AAN4Z5B5_9BILA</name>
<accession>A0AAN4Z5B5</accession>
<sequence length="521" mass="59920">IFPSTSGATKDEPIGFDACNREIMDFLARYSSAHPDDIFANSVKVATIMRRNEDEATRLKLAGSLFSAGVMQSVVNRDWASNNYLQGLLYLVTSQDITLADFLRISCSHTFSNSTAKWDIEMEKAQRLAICQMLRMARCTFLCDEWNHEDYARTLHAVPTLYAFLIDCVKNDLADEDTKDTRAKTEFERAFLDFFSRDALFVNLLKLSEAPQVDGHPLLRSEVEEARRQFDNKQIVFPKREVASSWEHNRSIVCSTISVFICARQNVHYDEMANELWQAAQMVDMDRLWMAKYALRTAIELMVETPLDSPLRPFVETFFLVRLPYIVADLSTADKYELLKFSSRDMVYALNRLPIDLWNLFQEELEKVGINGPERLERVAVERYNKTEPPCTLLIRTPIAIQAADMMKRLETRDEAALILPALFDGECIAFNCALAQLSVSGMIHRKTALLADLNRQSEVPVEGVNGEQRWRRFDATFCALLHAYHTINRLSVRQMVCGNFRRGDNTKGVFYRWVSRFGRR</sequence>
<protein>
    <submittedName>
        <fullName evidence="1">Uncharacterized protein</fullName>
    </submittedName>
</protein>
<dbReference type="AlphaFoldDB" id="A0AAN4Z5B5"/>
<reference evidence="2" key="1">
    <citation type="submission" date="2022-10" db="EMBL/GenBank/DDBJ databases">
        <title>Genome assembly of Pristionchus species.</title>
        <authorList>
            <person name="Yoshida K."/>
            <person name="Sommer R.J."/>
        </authorList>
    </citation>
    <scope>NUCLEOTIDE SEQUENCE [LARGE SCALE GENOMIC DNA]</scope>
    <source>
        <strain evidence="2">RS5460</strain>
    </source>
</reference>
<evidence type="ECO:0000313" key="1">
    <source>
        <dbReference type="EMBL" id="GMR33609.1"/>
    </source>
</evidence>
<keyword evidence="2" id="KW-1185">Reference proteome</keyword>
<organism evidence="1 2">
    <name type="scientific">Pristionchus mayeri</name>
    <dbReference type="NCBI Taxonomy" id="1317129"/>
    <lineage>
        <taxon>Eukaryota</taxon>
        <taxon>Metazoa</taxon>
        <taxon>Ecdysozoa</taxon>
        <taxon>Nematoda</taxon>
        <taxon>Chromadorea</taxon>
        <taxon>Rhabditida</taxon>
        <taxon>Rhabditina</taxon>
        <taxon>Diplogasteromorpha</taxon>
        <taxon>Diplogasteroidea</taxon>
        <taxon>Neodiplogasteridae</taxon>
        <taxon>Pristionchus</taxon>
    </lineage>
</organism>
<comment type="caution">
    <text evidence="1">The sequence shown here is derived from an EMBL/GenBank/DDBJ whole genome shotgun (WGS) entry which is preliminary data.</text>
</comment>